<dbReference type="InterPro" id="IPR003593">
    <property type="entry name" value="AAA+_ATPase"/>
</dbReference>
<sequence length="262" mass="28955">MTTGLSTLNKEHYLGIRHDKGERMRLLLEIDGVRKEFITPRTNTTALAKVYMTVAGGEFICLVGPSGCGKTTLLRLIAGLELPTAGTVSILGKKVLGPSRQCGMVFQEPRLFPWLTVADNIGVGVKGRLSASDLQQAVDYQLELIGLTDFAQVYPHELSGGMAQRVAIARALAIDPELLLLDEPFSALDALTRRRMQDEILQLWRATGKTMIMVTHDIDEAINLGQRVLVFSPSPGRITHVFDVEKEKRVEIKREIMSCLTL</sequence>
<dbReference type="Gene3D" id="3.40.50.300">
    <property type="entry name" value="P-loop containing nucleotide triphosphate hydrolases"/>
    <property type="match status" value="1"/>
</dbReference>
<dbReference type="CDD" id="cd03293">
    <property type="entry name" value="ABC_NrtD_SsuB_transporters"/>
    <property type="match status" value="1"/>
</dbReference>
<dbReference type="SUPFAM" id="SSF52540">
    <property type="entry name" value="P-loop containing nucleoside triphosphate hydrolases"/>
    <property type="match status" value="1"/>
</dbReference>
<evidence type="ECO:0000256" key="1">
    <source>
        <dbReference type="ARBA" id="ARBA00022448"/>
    </source>
</evidence>
<evidence type="ECO:0000259" key="4">
    <source>
        <dbReference type="PROSITE" id="PS50893"/>
    </source>
</evidence>
<dbReference type="InterPro" id="IPR017871">
    <property type="entry name" value="ABC_transporter-like_CS"/>
</dbReference>
<dbReference type="HOGENOM" id="CLU_000604_1_22_9"/>
<name>Q24UM1_DESHY</name>
<dbReference type="AlphaFoldDB" id="Q24UM1"/>
<dbReference type="EMBL" id="AP008230">
    <property type="protein sequence ID" value="BAE84271.1"/>
    <property type="molecule type" value="Genomic_DNA"/>
</dbReference>
<dbReference type="PANTHER" id="PTHR42788">
    <property type="entry name" value="TAURINE IMPORT ATP-BINDING PROTEIN-RELATED"/>
    <property type="match status" value="1"/>
</dbReference>
<protein>
    <recommendedName>
        <fullName evidence="4">ABC transporter domain-containing protein</fullName>
    </recommendedName>
</protein>
<dbReference type="PROSITE" id="PS00211">
    <property type="entry name" value="ABC_TRANSPORTER_1"/>
    <property type="match status" value="1"/>
</dbReference>
<proteinExistence type="predicted"/>
<feature type="domain" description="ABC transporter" evidence="4">
    <location>
        <begin position="28"/>
        <end position="258"/>
    </location>
</feature>
<dbReference type="PANTHER" id="PTHR42788:SF19">
    <property type="entry name" value="ALIPHATIC SULFONATES IMPORT ATP-BINDING PROTEIN SSUB 2"/>
    <property type="match status" value="1"/>
</dbReference>
<evidence type="ECO:0000313" key="5">
    <source>
        <dbReference type="EMBL" id="BAE84271.1"/>
    </source>
</evidence>
<dbReference type="STRING" id="138119.DSY2482"/>
<dbReference type="Pfam" id="PF00005">
    <property type="entry name" value="ABC_tran"/>
    <property type="match status" value="1"/>
</dbReference>
<evidence type="ECO:0000256" key="2">
    <source>
        <dbReference type="ARBA" id="ARBA00022741"/>
    </source>
</evidence>
<dbReference type="eggNOG" id="COG1116">
    <property type="taxonomic scope" value="Bacteria"/>
</dbReference>
<dbReference type="InterPro" id="IPR003439">
    <property type="entry name" value="ABC_transporter-like_ATP-bd"/>
</dbReference>
<gene>
    <name evidence="5" type="ordered locus">DSY2482</name>
</gene>
<dbReference type="GO" id="GO:0005524">
    <property type="term" value="F:ATP binding"/>
    <property type="evidence" value="ECO:0007669"/>
    <property type="project" value="UniProtKB-KW"/>
</dbReference>
<dbReference type="GO" id="GO:0016887">
    <property type="term" value="F:ATP hydrolysis activity"/>
    <property type="evidence" value="ECO:0007669"/>
    <property type="project" value="InterPro"/>
</dbReference>
<dbReference type="Proteomes" id="UP000001946">
    <property type="component" value="Chromosome"/>
</dbReference>
<evidence type="ECO:0000313" key="6">
    <source>
        <dbReference type="Proteomes" id="UP000001946"/>
    </source>
</evidence>
<keyword evidence="1" id="KW-0813">Transport</keyword>
<dbReference type="PROSITE" id="PS50893">
    <property type="entry name" value="ABC_TRANSPORTER_2"/>
    <property type="match status" value="1"/>
</dbReference>
<dbReference type="InterPro" id="IPR027417">
    <property type="entry name" value="P-loop_NTPase"/>
</dbReference>
<dbReference type="InterPro" id="IPR050166">
    <property type="entry name" value="ABC_transporter_ATP-bind"/>
</dbReference>
<organism evidence="5 6">
    <name type="scientific">Desulfitobacterium hafniense (strain Y51)</name>
    <dbReference type="NCBI Taxonomy" id="138119"/>
    <lineage>
        <taxon>Bacteria</taxon>
        <taxon>Bacillati</taxon>
        <taxon>Bacillota</taxon>
        <taxon>Clostridia</taxon>
        <taxon>Eubacteriales</taxon>
        <taxon>Desulfitobacteriaceae</taxon>
        <taxon>Desulfitobacterium</taxon>
    </lineage>
</organism>
<evidence type="ECO:0000256" key="3">
    <source>
        <dbReference type="ARBA" id="ARBA00022840"/>
    </source>
</evidence>
<keyword evidence="2" id="KW-0547">Nucleotide-binding</keyword>
<accession>Q24UM1</accession>
<dbReference type="KEGG" id="dsy:DSY2482"/>
<reference evidence="5 6" key="1">
    <citation type="journal article" date="2006" name="J. Bacteriol.">
        <title>Complete genome sequence of the dehalorespiring bacterium Desulfitobacterium hafniense Y51 and comparison with Dehalococcoides ethenogenes 195.</title>
        <authorList>
            <person name="Nonaka H."/>
            <person name="Keresztes G."/>
            <person name="Shinoda Y."/>
            <person name="Ikenaga Y."/>
            <person name="Abe M."/>
            <person name="Naito K."/>
            <person name="Inatomi K."/>
            <person name="Furukawa K."/>
            <person name="Inui M."/>
            <person name="Yukawa H."/>
        </authorList>
    </citation>
    <scope>NUCLEOTIDE SEQUENCE [LARGE SCALE GENOMIC DNA]</scope>
    <source>
        <strain evidence="5 6">Y51</strain>
    </source>
</reference>
<dbReference type="SMART" id="SM00382">
    <property type="entry name" value="AAA"/>
    <property type="match status" value="1"/>
</dbReference>
<keyword evidence="3" id="KW-0067">ATP-binding</keyword>
<keyword evidence="6" id="KW-1185">Reference proteome</keyword>